<organism evidence="2 3">
    <name type="scientific">Amycolatopsis marina</name>
    <dbReference type="NCBI Taxonomy" id="490629"/>
    <lineage>
        <taxon>Bacteria</taxon>
        <taxon>Bacillati</taxon>
        <taxon>Actinomycetota</taxon>
        <taxon>Actinomycetes</taxon>
        <taxon>Pseudonocardiales</taxon>
        <taxon>Pseudonocardiaceae</taxon>
        <taxon>Amycolatopsis</taxon>
    </lineage>
</organism>
<dbReference type="AlphaFoldDB" id="A0A1I1CAC1"/>
<dbReference type="EMBL" id="FOKG01000024">
    <property type="protein sequence ID" value="SFB59655.1"/>
    <property type="molecule type" value="Genomic_DNA"/>
</dbReference>
<feature type="signal peptide" evidence="1">
    <location>
        <begin position="1"/>
        <end position="31"/>
    </location>
</feature>
<name>A0A1I1CAC1_9PSEU</name>
<evidence type="ECO:0000313" key="3">
    <source>
        <dbReference type="Proteomes" id="UP000243799"/>
    </source>
</evidence>
<dbReference type="InterPro" id="IPR029046">
    <property type="entry name" value="LolA/LolB/LppX"/>
</dbReference>
<gene>
    <name evidence="2" type="ORF">SAMN05216266_12415</name>
</gene>
<keyword evidence="3" id="KW-1185">Reference proteome</keyword>
<dbReference type="PANTHER" id="PTHR37507:SF2">
    <property type="entry name" value="SPORULATION PROTEIN YDCC"/>
    <property type="match status" value="1"/>
</dbReference>
<dbReference type="PANTHER" id="PTHR37507">
    <property type="entry name" value="SPORULATION PROTEIN YDCC"/>
    <property type="match status" value="1"/>
</dbReference>
<dbReference type="InterPro" id="IPR052944">
    <property type="entry name" value="Sporulation_related"/>
</dbReference>
<evidence type="ECO:0008006" key="4">
    <source>
        <dbReference type="Google" id="ProtNLM"/>
    </source>
</evidence>
<dbReference type="STRING" id="490629.SAMN05216266_12415"/>
<dbReference type="Proteomes" id="UP000243799">
    <property type="component" value="Unassembled WGS sequence"/>
</dbReference>
<proteinExistence type="predicted"/>
<protein>
    <recommendedName>
        <fullName evidence="4">Outer membrane lipoprotein-sorting protein</fullName>
    </recommendedName>
</protein>
<dbReference type="SUPFAM" id="SSF89392">
    <property type="entry name" value="Prokaryotic lipoproteins and lipoprotein localization factors"/>
    <property type="match status" value="1"/>
</dbReference>
<accession>A0A1I1CAC1</accession>
<reference evidence="3" key="1">
    <citation type="submission" date="2016-10" db="EMBL/GenBank/DDBJ databases">
        <authorList>
            <person name="Varghese N."/>
            <person name="Submissions S."/>
        </authorList>
    </citation>
    <scope>NUCLEOTIDE SEQUENCE [LARGE SCALE GENOMIC DNA]</scope>
    <source>
        <strain evidence="3">CGMCC 4.3568</strain>
    </source>
</reference>
<feature type="chain" id="PRO_5017230599" description="Outer membrane lipoprotein-sorting protein" evidence="1">
    <location>
        <begin position="32"/>
        <end position="347"/>
    </location>
</feature>
<dbReference type="OrthoDB" id="4822274at2"/>
<evidence type="ECO:0000256" key="1">
    <source>
        <dbReference type="SAM" id="SignalP"/>
    </source>
</evidence>
<keyword evidence="1" id="KW-0732">Signal</keyword>
<sequence>MNPKKRAITVAVAGTAAGALGLGLVAMPAGAGDDPQLPAISAEELVESALRADTPELAGTVQADNNLGLPSIPGVPALDLDSAKVYSDGEGRSKLMLRQGGSDHTIVQNGATVWSYDSAANSATRMQLPEDEREAKSAEQAADPTAIAAQVLGAIRESSTVAVDGTATVADRAAYELVLTPKPDERTLLREVRVAVDSGTRLPLRLEVMVNGTTDPALSVGFSEISFGDQPEDLFRFTPPPGATVTEKSFEDDPKRQHADATPEDIRFVGEGWDTVIVTKFPNGAATFDDGDLDVRGLLDQIGRPVSGPFGSGHVVSTNAVNALVTDDGRVAAGAVPEQVLMEALTQ</sequence>
<dbReference type="Gene3D" id="2.50.20.10">
    <property type="entry name" value="Lipoprotein localisation LolA/LolB/LppX"/>
    <property type="match status" value="1"/>
</dbReference>
<dbReference type="RefSeq" id="WP_091677978.1">
    <property type="nucleotide sequence ID" value="NZ_FOKG01000024.1"/>
</dbReference>
<evidence type="ECO:0000313" key="2">
    <source>
        <dbReference type="EMBL" id="SFB59655.1"/>
    </source>
</evidence>